<dbReference type="VEuPathDB" id="ToxoDB:LOC34622814"/>
<dbReference type="GO" id="GO:0046856">
    <property type="term" value="P:phosphatidylinositol dephosphorylation"/>
    <property type="evidence" value="ECO:0007669"/>
    <property type="project" value="InterPro"/>
</dbReference>
<sequence>MADRDRSSGAPLRQAMQGQGASAHPLPPAARRAAQGANTPQATETAGRRGEERYFEAATAHANARVEPPLASCTLLIGRRYVLVVGSTDRLVRSPEDPLDEMHDSILERDGKGWKRLHSLLLIHKQPALYQRQHLQQQCTRRLQQQHLHQYCFSRPPTWERIGEKLMSTPEADRCLRQTLQWLQEEPEQRLRAAGLIGFLQLLCGFHLVVGIGARPAARLLLHHTVWSLEDITLLPLFFVVDTAQEAAPYCCSLPPTLSLLHHLCHASGEHEPRHRAQDRVYEQQVQALSAALADVSFPYRKRGLNDAGDAANEVEVEFACQATMPSRAATLTAAQAVALAPEETAALPDGLWRQVLLHGGGGFECAIASHVVSRGSAPVLWCQDTAVIPSRPRIRRRITDVNWSAIRRHMASLLQRYGSPLLLVNLLRSSPRKSVAAAASQTSPRAGAAIASLDDWYSEEAAATATIAEQEAHLGEEYRRAVDVLNAELPPSVQLRFAAVDVEAARRVNPRGASKRVEALAAETLNDLQFFASNESASQLAQGPLSSKRGRGVTPCVVLRAVALLTDASGDDVALQYGGSAAHRKRLEPLAWASQLPVAPATAGSTFGGSSSRLNSEGPASSRSSAASRQPSPLPAVEPLLADDAASEGSHSSNSSSLAQGLLAALQGVPSALAAKWIGEKRGTVALLPLLPGLSTSLQRRYTNVLEDGRKQQALNIWFGLYAPLKAAQHQPPIWRLEDGYDVYIHHNFLEPSFCPKDWWVLPLQRFFNGMRAAISANHCCTCCTPFWVASPDDAAVRHALERTGGGAAAPAAPGAVLAGCCRCQCARNSASAAAARATEAFLLHFGPSWVVDFLPSRGAGTAVGCSCGGCLCSSTSSELGGKEGFWRDETRLFEVFTYAPWLRQATEATAAPTTPDGGACRRMISLSWNPTGTAMAAAPTAGAKDEPLRDFASEGAAAPLHRGVPDTAEPQGSMDVSFHDRNGIQQGLPGRCSDCGSVSLALLLPQLIDSTAAAARALQCCCAQQLRESEQQWTYITLQQLQQQQEKEERMGSSCITKWASPFLLLQQRSSSGSVQQRLLQAHRARRLTKDTSLFCVREGQQPAPTSCCSGACAFPQAPSNPKTLLLFCSSSAKALEADRRRAGSAQQKRRPVQQEGTQAFRQILDGQLRRAFYTAQQQRQLQHGRAMKGLPCELQQQLQQLLKGIHSTPERAARARLGEAISSDSPVSGCWPAAVSKTTQHPAELHAMHQDVHLARLQRQQEQLEASLLQPLMYPSAPDILSRGSPSQSAAGAAARTAA</sequence>
<keyword evidence="2" id="KW-0378">Hydrolase</keyword>
<organism evidence="6 7">
    <name type="scientific">Cyclospora cayetanensis</name>
    <dbReference type="NCBI Taxonomy" id="88456"/>
    <lineage>
        <taxon>Eukaryota</taxon>
        <taxon>Sar</taxon>
        <taxon>Alveolata</taxon>
        <taxon>Apicomplexa</taxon>
        <taxon>Conoidasida</taxon>
        <taxon>Coccidia</taxon>
        <taxon>Eucoccidiorida</taxon>
        <taxon>Eimeriorina</taxon>
        <taxon>Eimeriidae</taxon>
        <taxon>Cyclospora</taxon>
    </lineage>
</organism>
<evidence type="ECO:0000313" key="6">
    <source>
        <dbReference type="EMBL" id="OEH73576.1"/>
    </source>
</evidence>
<feature type="compositionally biased region" description="Low complexity" evidence="4">
    <location>
        <begin position="1293"/>
        <end position="1302"/>
    </location>
</feature>
<feature type="region of interest" description="Disordered" evidence="4">
    <location>
        <begin position="604"/>
        <end position="637"/>
    </location>
</feature>
<keyword evidence="3" id="KW-0472">Membrane</keyword>
<feature type="compositionally biased region" description="Low complexity" evidence="4">
    <location>
        <begin position="620"/>
        <end position="632"/>
    </location>
</feature>
<dbReference type="PANTHER" id="PTHR45738:SF5">
    <property type="entry name" value="POLYPHOSPHOINOSITIDE PHOSPHATASE"/>
    <property type="match status" value="1"/>
</dbReference>
<keyword evidence="7" id="KW-1185">Reference proteome</keyword>
<feature type="compositionally biased region" description="Low complexity" evidence="4">
    <location>
        <begin position="604"/>
        <end position="613"/>
    </location>
</feature>
<dbReference type="GO" id="GO:0043813">
    <property type="term" value="F:phosphatidylinositol-3,5-bisphosphate 5-phosphatase activity"/>
    <property type="evidence" value="ECO:0007669"/>
    <property type="project" value="InterPro"/>
</dbReference>
<evidence type="ECO:0000313" key="7">
    <source>
        <dbReference type="Proteomes" id="UP000095192"/>
    </source>
</evidence>
<gene>
    <name evidence="6" type="ORF">cyc_06709</name>
</gene>
<name>A0A1D3CQW2_9EIME</name>
<proteinExistence type="predicted"/>
<dbReference type="Pfam" id="PF02383">
    <property type="entry name" value="Syja_N"/>
    <property type="match status" value="1"/>
</dbReference>
<feature type="compositionally biased region" description="Low complexity" evidence="4">
    <location>
        <begin position="21"/>
        <end position="40"/>
    </location>
</feature>
<dbReference type="EMBL" id="JROU02002290">
    <property type="protein sequence ID" value="OEH73576.1"/>
    <property type="molecule type" value="Genomic_DNA"/>
</dbReference>
<comment type="caution">
    <text evidence="6">The sequence shown here is derived from an EMBL/GenBank/DDBJ whole genome shotgun (WGS) entry which is preliminary data.</text>
</comment>
<dbReference type="InterPro" id="IPR002013">
    <property type="entry name" value="SAC_dom"/>
</dbReference>
<comment type="subcellular location">
    <subcellularLocation>
        <location evidence="1">Endomembrane system</location>
    </subcellularLocation>
</comment>
<dbReference type="PANTHER" id="PTHR45738">
    <property type="entry name" value="POLYPHOSPHOINOSITIDE PHOSPHATASE"/>
    <property type="match status" value="1"/>
</dbReference>
<evidence type="ECO:0000256" key="1">
    <source>
        <dbReference type="ARBA" id="ARBA00004308"/>
    </source>
</evidence>
<evidence type="ECO:0000256" key="2">
    <source>
        <dbReference type="ARBA" id="ARBA00022801"/>
    </source>
</evidence>
<accession>A0A1D3CQW2</accession>
<feature type="domain" description="SAC" evidence="5">
    <location>
        <begin position="300"/>
        <end position="430"/>
    </location>
</feature>
<evidence type="ECO:0000259" key="5">
    <source>
        <dbReference type="PROSITE" id="PS50275"/>
    </source>
</evidence>
<dbReference type="InterPro" id="IPR043573">
    <property type="entry name" value="Fig4-like"/>
</dbReference>
<reference evidence="6 7" key="1">
    <citation type="journal article" date="2016" name="BMC Genomics">
        <title>Comparative genomics reveals Cyclospora cayetanensis possesses coccidia-like metabolism and invasion components but unique surface antigens.</title>
        <authorList>
            <person name="Liu S."/>
            <person name="Wang L."/>
            <person name="Zheng H."/>
            <person name="Xu Z."/>
            <person name="Roellig D.M."/>
            <person name="Li N."/>
            <person name="Frace M.A."/>
            <person name="Tang K."/>
            <person name="Arrowood M.J."/>
            <person name="Moss D.M."/>
            <person name="Zhang L."/>
            <person name="Feng Y."/>
            <person name="Xiao L."/>
        </authorList>
    </citation>
    <scope>NUCLEOTIDE SEQUENCE [LARGE SCALE GENOMIC DNA]</scope>
    <source>
        <strain evidence="6 7">CHN_HEN01</strain>
    </source>
</reference>
<evidence type="ECO:0000256" key="3">
    <source>
        <dbReference type="ARBA" id="ARBA00023136"/>
    </source>
</evidence>
<feature type="region of interest" description="Disordered" evidence="4">
    <location>
        <begin position="1282"/>
        <end position="1302"/>
    </location>
</feature>
<protein>
    <recommendedName>
        <fullName evidence="5">SAC domain-containing protein</fullName>
    </recommendedName>
</protein>
<evidence type="ECO:0000256" key="4">
    <source>
        <dbReference type="SAM" id="MobiDB-lite"/>
    </source>
</evidence>
<feature type="region of interest" description="Disordered" evidence="4">
    <location>
        <begin position="1"/>
        <end position="50"/>
    </location>
</feature>
<dbReference type="Proteomes" id="UP000095192">
    <property type="component" value="Unassembled WGS sequence"/>
</dbReference>
<dbReference type="PROSITE" id="PS50275">
    <property type="entry name" value="SAC"/>
    <property type="match status" value="1"/>
</dbReference>
<dbReference type="GO" id="GO:0012505">
    <property type="term" value="C:endomembrane system"/>
    <property type="evidence" value="ECO:0007669"/>
    <property type="project" value="UniProtKB-SubCell"/>
</dbReference>
<dbReference type="VEuPathDB" id="ToxoDB:cyc_06709"/>
<dbReference type="InParanoid" id="A0A1D3CQW2"/>